<sequence length="141" mass="15848">MNKTQSSKQQNNTESGLSLHSTTSITSNTNKKHTHLTRPKSPAPSDLSTSTTLVNLPKMTQRSASPVHMSPRSSFSSLSRSDSHSRKHTRKTSNDYRRYNGTVNHYGRHSNDWLFGGFSLRDTVRGGVERLRHHNHHGNEG</sequence>
<name>A0A1L9VN18_ASPGL</name>
<evidence type="ECO:0000256" key="1">
    <source>
        <dbReference type="SAM" id="MobiDB-lite"/>
    </source>
</evidence>
<feature type="compositionally biased region" description="Polar residues" evidence="1">
    <location>
        <begin position="46"/>
        <end position="64"/>
    </location>
</feature>
<dbReference type="OrthoDB" id="5089392at2759"/>
<organism evidence="2 3">
    <name type="scientific">Aspergillus glaucus CBS 516.65</name>
    <dbReference type="NCBI Taxonomy" id="1160497"/>
    <lineage>
        <taxon>Eukaryota</taxon>
        <taxon>Fungi</taxon>
        <taxon>Dikarya</taxon>
        <taxon>Ascomycota</taxon>
        <taxon>Pezizomycotina</taxon>
        <taxon>Eurotiomycetes</taxon>
        <taxon>Eurotiomycetidae</taxon>
        <taxon>Eurotiales</taxon>
        <taxon>Aspergillaceae</taxon>
        <taxon>Aspergillus</taxon>
        <taxon>Aspergillus subgen. Aspergillus</taxon>
    </lineage>
</organism>
<dbReference type="GeneID" id="34462684"/>
<feature type="compositionally biased region" description="Low complexity" evidence="1">
    <location>
        <begin position="15"/>
        <end position="29"/>
    </location>
</feature>
<evidence type="ECO:0000313" key="2">
    <source>
        <dbReference type="EMBL" id="OJJ85328.1"/>
    </source>
</evidence>
<feature type="region of interest" description="Disordered" evidence="1">
    <location>
        <begin position="1"/>
        <end position="101"/>
    </location>
</feature>
<dbReference type="Proteomes" id="UP000184300">
    <property type="component" value="Unassembled WGS sequence"/>
</dbReference>
<dbReference type="RefSeq" id="XP_022402026.1">
    <property type="nucleotide sequence ID" value="XM_022546423.1"/>
</dbReference>
<protein>
    <submittedName>
        <fullName evidence="2">Uncharacterized protein</fullName>
    </submittedName>
</protein>
<dbReference type="VEuPathDB" id="FungiDB:ASPGLDRAFT_46335"/>
<evidence type="ECO:0000313" key="3">
    <source>
        <dbReference type="Proteomes" id="UP000184300"/>
    </source>
</evidence>
<dbReference type="EMBL" id="KV878895">
    <property type="protein sequence ID" value="OJJ85328.1"/>
    <property type="molecule type" value="Genomic_DNA"/>
</dbReference>
<gene>
    <name evidence="2" type="ORF">ASPGLDRAFT_46335</name>
</gene>
<reference evidence="3" key="1">
    <citation type="journal article" date="2017" name="Genome Biol.">
        <title>Comparative genomics reveals high biological diversity and specific adaptations in the industrially and medically important fungal genus Aspergillus.</title>
        <authorList>
            <person name="de Vries R.P."/>
            <person name="Riley R."/>
            <person name="Wiebenga A."/>
            <person name="Aguilar-Osorio G."/>
            <person name="Amillis S."/>
            <person name="Uchima C.A."/>
            <person name="Anderluh G."/>
            <person name="Asadollahi M."/>
            <person name="Askin M."/>
            <person name="Barry K."/>
            <person name="Battaglia E."/>
            <person name="Bayram O."/>
            <person name="Benocci T."/>
            <person name="Braus-Stromeyer S.A."/>
            <person name="Caldana C."/>
            <person name="Canovas D."/>
            <person name="Cerqueira G.C."/>
            <person name="Chen F."/>
            <person name="Chen W."/>
            <person name="Choi C."/>
            <person name="Clum A."/>
            <person name="Dos Santos R.A."/>
            <person name="Damasio A.R."/>
            <person name="Diallinas G."/>
            <person name="Emri T."/>
            <person name="Fekete E."/>
            <person name="Flipphi M."/>
            <person name="Freyberg S."/>
            <person name="Gallo A."/>
            <person name="Gournas C."/>
            <person name="Habgood R."/>
            <person name="Hainaut M."/>
            <person name="Harispe M.L."/>
            <person name="Henrissat B."/>
            <person name="Hilden K.S."/>
            <person name="Hope R."/>
            <person name="Hossain A."/>
            <person name="Karabika E."/>
            <person name="Karaffa L."/>
            <person name="Karanyi Z."/>
            <person name="Krasevec N."/>
            <person name="Kuo A."/>
            <person name="Kusch H."/>
            <person name="LaButti K."/>
            <person name="Lagendijk E.L."/>
            <person name="Lapidus A."/>
            <person name="Levasseur A."/>
            <person name="Lindquist E."/>
            <person name="Lipzen A."/>
            <person name="Logrieco A.F."/>
            <person name="MacCabe A."/>
            <person name="Maekelae M.R."/>
            <person name="Malavazi I."/>
            <person name="Melin P."/>
            <person name="Meyer V."/>
            <person name="Mielnichuk N."/>
            <person name="Miskei M."/>
            <person name="Molnar A.P."/>
            <person name="Mule G."/>
            <person name="Ngan C.Y."/>
            <person name="Orejas M."/>
            <person name="Orosz E."/>
            <person name="Ouedraogo J.P."/>
            <person name="Overkamp K.M."/>
            <person name="Park H.-S."/>
            <person name="Perrone G."/>
            <person name="Piumi F."/>
            <person name="Punt P.J."/>
            <person name="Ram A.F."/>
            <person name="Ramon A."/>
            <person name="Rauscher S."/>
            <person name="Record E."/>
            <person name="Riano-Pachon D.M."/>
            <person name="Robert V."/>
            <person name="Roehrig J."/>
            <person name="Ruller R."/>
            <person name="Salamov A."/>
            <person name="Salih N.S."/>
            <person name="Samson R.A."/>
            <person name="Sandor E."/>
            <person name="Sanguinetti M."/>
            <person name="Schuetze T."/>
            <person name="Sepcic K."/>
            <person name="Shelest E."/>
            <person name="Sherlock G."/>
            <person name="Sophianopoulou V."/>
            <person name="Squina F.M."/>
            <person name="Sun H."/>
            <person name="Susca A."/>
            <person name="Todd R.B."/>
            <person name="Tsang A."/>
            <person name="Unkles S.E."/>
            <person name="van de Wiele N."/>
            <person name="van Rossen-Uffink D."/>
            <person name="Oliveira J.V."/>
            <person name="Vesth T.C."/>
            <person name="Visser J."/>
            <person name="Yu J.-H."/>
            <person name="Zhou M."/>
            <person name="Andersen M.R."/>
            <person name="Archer D.B."/>
            <person name="Baker S.E."/>
            <person name="Benoit I."/>
            <person name="Brakhage A.A."/>
            <person name="Braus G.H."/>
            <person name="Fischer R."/>
            <person name="Frisvad J.C."/>
            <person name="Goldman G.H."/>
            <person name="Houbraken J."/>
            <person name="Oakley B."/>
            <person name="Pocsi I."/>
            <person name="Scazzocchio C."/>
            <person name="Seiboth B."/>
            <person name="vanKuyk P.A."/>
            <person name="Wortman J."/>
            <person name="Dyer P.S."/>
            <person name="Grigoriev I.V."/>
        </authorList>
    </citation>
    <scope>NUCLEOTIDE SEQUENCE [LARGE SCALE GENOMIC DNA]</scope>
    <source>
        <strain evidence="3">CBS 516.65</strain>
    </source>
</reference>
<proteinExistence type="predicted"/>
<keyword evidence="3" id="KW-1185">Reference proteome</keyword>
<accession>A0A1L9VN18</accession>
<feature type="compositionally biased region" description="Low complexity" evidence="1">
    <location>
        <begin position="70"/>
        <end position="80"/>
    </location>
</feature>
<feature type="compositionally biased region" description="Polar residues" evidence="1">
    <location>
        <begin position="1"/>
        <end position="14"/>
    </location>
</feature>
<dbReference type="AlphaFoldDB" id="A0A1L9VN18"/>